<proteinExistence type="predicted"/>
<dbReference type="GO" id="GO:0005634">
    <property type="term" value="C:nucleus"/>
    <property type="evidence" value="ECO:0007669"/>
    <property type="project" value="UniProtKB-SubCell"/>
</dbReference>
<dbReference type="GO" id="GO:0000978">
    <property type="term" value="F:RNA polymerase II cis-regulatory region sequence-specific DNA binding"/>
    <property type="evidence" value="ECO:0007669"/>
    <property type="project" value="TreeGrafter"/>
</dbReference>
<dbReference type="InterPro" id="IPR013087">
    <property type="entry name" value="Znf_C2H2_type"/>
</dbReference>
<feature type="non-terminal residue" evidence="9">
    <location>
        <position position="1"/>
    </location>
</feature>
<keyword evidence="5" id="KW-0862">Zinc</keyword>
<keyword evidence="3" id="KW-0677">Repeat</keyword>
<evidence type="ECO:0000313" key="10">
    <source>
        <dbReference type="Proteomes" id="UP000580825"/>
    </source>
</evidence>
<organism evidence="9 10">
    <name type="scientific">Scytalopus superciliaris</name>
    <dbReference type="NCBI Taxonomy" id="312124"/>
    <lineage>
        <taxon>Eukaryota</taxon>
        <taxon>Metazoa</taxon>
        <taxon>Chordata</taxon>
        <taxon>Craniata</taxon>
        <taxon>Vertebrata</taxon>
        <taxon>Euteleostomi</taxon>
        <taxon>Archelosauria</taxon>
        <taxon>Archosauria</taxon>
        <taxon>Dinosauria</taxon>
        <taxon>Saurischia</taxon>
        <taxon>Theropoda</taxon>
        <taxon>Coelurosauria</taxon>
        <taxon>Aves</taxon>
        <taxon>Neognathae</taxon>
        <taxon>Neoaves</taxon>
        <taxon>Telluraves</taxon>
        <taxon>Australaves</taxon>
        <taxon>Passeriformes</taxon>
        <taxon>Rhinocryptidae</taxon>
        <taxon>Scytalopus</taxon>
    </lineage>
</organism>
<evidence type="ECO:0000256" key="3">
    <source>
        <dbReference type="ARBA" id="ARBA00022737"/>
    </source>
</evidence>
<keyword evidence="4 7" id="KW-0863">Zinc-finger</keyword>
<evidence type="ECO:0000256" key="6">
    <source>
        <dbReference type="ARBA" id="ARBA00023242"/>
    </source>
</evidence>
<comment type="subcellular location">
    <subcellularLocation>
        <location evidence="1">Nucleus</location>
    </subcellularLocation>
</comment>
<accession>A0A7L1YY16</accession>
<dbReference type="AlphaFoldDB" id="A0A7L1YY16"/>
<evidence type="ECO:0000256" key="7">
    <source>
        <dbReference type="PROSITE-ProRule" id="PRU00042"/>
    </source>
</evidence>
<protein>
    <submittedName>
        <fullName evidence="9">ZN572 protein</fullName>
    </submittedName>
</protein>
<sequence length="56" mass="6545">SFSQSADLVVQQWLHTRDRPYKCLESEKSFSNSSDLTTHQCLHIREKLCKCPDYGK</sequence>
<evidence type="ECO:0000313" key="9">
    <source>
        <dbReference type="EMBL" id="NXP25829.1"/>
    </source>
</evidence>
<evidence type="ECO:0000256" key="1">
    <source>
        <dbReference type="ARBA" id="ARBA00004123"/>
    </source>
</evidence>
<dbReference type="GO" id="GO:0008270">
    <property type="term" value="F:zinc ion binding"/>
    <property type="evidence" value="ECO:0007669"/>
    <property type="project" value="UniProtKB-KW"/>
</dbReference>
<gene>
    <name evidence="9" type="primary">Znf572_1</name>
    <name evidence="9" type="ORF">SCYSUP_R03058</name>
</gene>
<dbReference type="EMBL" id="VXBX01006997">
    <property type="protein sequence ID" value="NXP25829.1"/>
    <property type="molecule type" value="Genomic_DNA"/>
</dbReference>
<evidence type="ECO:0000259" key="8">
    <source>
        <dbReference type="PROSITE" id="PS50157"/>
    </source>
</evidence>
<evidence type="ECO:0000256" key="5">
    <source>
        <dbReference type="ARBA" id="ARBA00022833"/>
    </source>
</evidence>
<evidence type="ECO:0000256" key="4">
    <source>
        <dbReference type="ARBA" id="ARBA00022771"/>
    </source>
</evidence>
<keyword evidence="2" id="KW-0479">Metal-binding</keyword>
<dbReference type="GO" id="GO:0000981">
    <property type="term" value="F:DNA-binding transcription factor activity, RNA polymerase II-specific"/>
    <property type="evidence" value="ECO:0007669"/>
    <property type="project" value="TreeGrafter"/>
</dbReference>
<dbReference type="SUPFAM" id="SSF57667">
    <property type="entry name" value="beta-beta-alpha zinc fingers"/>
    <property type="match status" value="1"/>
</dbReference>
<dbReference type="PANTHER" id="PTHR23226">
    <property type="entry name" value="ZINC FINGER AND SCAN DOMAIN-CONTAINING"/>
    <property type="match status" value="1"/>
</dbReference>
<dbReference type="Proteomes" id="UP000580825">
    <property type="component" value="Unassembled WGS sequence"/>
</dbReference>
<feature type="non-terminal residue" evidence="9">
    <location>
        <position position="56"/>
    </location>
</feature>
<dbReference type="Gene3D" id="3.30.160.60">
    <property type="entry name" value="Classic Zinc Finger"/>
    <property type="match status" value="1"/>
</dbReference>
<evidence type="ECO:0000256" key="2">
    <source>
        <dbReference type="ARBA" id="ARBA00022723"/>
    </source>
</evidence>
<comment type="caution">
    <text evidence="9">The sequence shown here is derived from an EMBL/GenBank/DDBJ whole genome shotgun (WGS) entry which is preliminary data.</text>
</comment>
<dbReference type="InterPro" id="IPR036236">
    <property type="entry name" value="Znf_C2H2_sf"/>
</dbReference>
<feature type="domain" description="C2H2-type" evidence="8">
    <location>
        <begin position="21"/>
        <end position="48"/>
    </location>
</feature>
<dbReference type="FunFam" id="3.30.160.60:FF:002343">
    <property type="entry name" value="Zinc finger protein 33A"/>
    <property type="match status" value="1"/>
</dbReference>
<name>A0A7L1YY16_9PASS</name>
<reference evidence="9 10" key="1">
    <citation type="submission" date="2019-09" db="EMBL/GenBank/DDBJ databases">
        <title>Bird 10,000 Genomes (B10K) Project - Family phase.</title>
        <authorList>
            <person name="Zhang G."/>
        </authorList>
    </citation>
    <scope>NUCLEOTIDE SEQUENCE [LARGE SCALE GENOMIC DNA]</scope>
    <source>
        <strain evidence="9">B10K-DU-002-46</strain>
        <tissue evidence="9">Muscle</tissue>
    </source>
</reference>
<dbReference type="PANTHER" id="PTHR23226:SF416">
    <property type="entry name" value="FI01424P"/>
    <property type="match status" value="1"/>
</dbReference>
<dbReference type="PROSITE" id="PS50157">
    <property type="entry name" value="ZINC_FINGER_C2H2_2"/>
    <property type="match status" value="1"/>
</dbReference>
<keyword evidence="6" id="KW-0539">Nucleus</keyword>
<keyword evidence="10" id="KW-1185">Reference proteome</keyword>